<evidence type="ECO:0000256" key="4">
    <source>
        <dbReference type="ARBA" id="ARBA00022679"/>
    </source>
</evidence>
<feature type="domain" description="Aminotransferase class V" evidence="7">
    <location>
        <begin position="23"/>
        <end position="410"/>
    </location>
</feature>
<evidence type="ECO:0000256" key="6">
    <source>
        <dbReference type="ARBA" id="ARBA00050776"/>
    </source>
</evidence>
<dbReference type="Pfam" id="PF00266">
    <property type="entry name" value="Aminotran_5"/>
    <property type="match status" value="1"/>
</dbReference>
<evidence type="ECO:0000256" key="1">
    <source>
        <dbReference type="ARBA" id="ARBA00001933"/>
    </source>
</evidence>
<dbReference type="GO" id="GO:0030170">
    <property type="term" value="F:pyridoxal phosphate binding"/>
    <property type="evidence" value="ECO:0007669"/>
    <property type="project" value="InterPro"/>
</dbReference>
<dbReference type="EMBL" id="MFAM01000016">
    <property type="protein sequence ID" value="OGD79607.1"/>
    <property type="molecule type" value="Genomic_DNA"/>
</dbReference>
<dbReference type="PANTHER" id="PTHR43586">
    <property type="entry name" value="CYSTEINE DESULFURASE"/>
    <property type="match status" value="1"/>
</dbReference>
<accession>A0A1F5FJ15</accession>
<sequence length="423" mass="46831">MEITNIRKDFPILRRNIGKNPLVYLDNAATSQKPIQVLSAMDEYYRKHNANVHRGVHTLSVEATEALETSRAVVASYIKAEPEEVIWTRNATEGLNLVAVGVRKLVGKSAAVVVTEMEHHANLLPWQRLCAETGAELRVVAVDGEGRLVLRGVDMKKFANYVYGSFEELVDEKVKIMAVSMVSNVTGVINPVEEMVDRVRKANSEAIVVLDACQWMPHKRLDVRKLDADFVAFSGHKMLGPMGIGVLWGKRERLLEMEPWMLGGDMVDKVSLSGATWNSLPWKFEAGTPNVAGAVGLASAIKYLEGVDMEAAFEHEKLLTKIILTGLLEYEQQGFVRVFGPRSMENRVGVVSFVVPGVHAHDVAQVLDNEGIAVRSGQHCAAPLVSRLGENSLVRASVYLYNTEAEVRKLLVVLPRVRKIFLV</sequence>
<gene>
    <name evidence="8" type="ORF">A2368_02635</name>
</gene>
<evidence type="ECO:0000256" key="5">
    <source>
        <dbReference type="ARBA" id="ARBA00022898"/>
    </source>
</evidence>
<evidence type="ECO:0000313" key="8">
    <source>
        <dbReference type="EMBL" id="OGD79607.1"/>
    </source>
</evidence>
<dbReference type="Proteomes" id="UP000176682">
    <property type="component" value="Unassembled WGS sequence"/>
</dbReference>
<evidence type="ECO:0000259" key="7">
    <source>
        <dbReference type="Pfam" id="PF00266"/>
    </source>
</evidence>
<proteinExistence type="inferred from homology"/>
<dbReference type="AlphaFoldDB" id="A0A1F5FJ15"/>
<evidence type="ECO:0000313" key="9">
    <source>
        <dbReference type="Proteomes" id="UP000176682"/>
    </source>
</evidence>
<comment type="cofactor">
    <cofactor evidence="1">
        <name>pyridoxal 5'-phosphate</name>
        <dbReference type="ChEBI" id="CHEBI:597326"/>
    </cofactor>
</comment>
<organism evidence="8 9">
    <name type="scientific">Candidatus Collierbacteria bacterium RIFOXYB1_FULL_49_13</name>
    <dbReference type="NCBI Taxonomy" id="1817728"/>
    <lineage>
        <taxon>Bacteria</taxon>
        <taxon>Candidatus Collieribacteriota</taxon>
    </lineage>
</organism>
<reference evidence="8 9" key="1">
    <citation type="journal article" date="2016" name="Nat. Commun.">
        <title>Thousands of microbial genomes shed light on interconnected biogeochemical processes in an aquifer system.</title>
        <authorList>
            <person name="Anantharaman K."/>
            <person name="Brown C.T."/>
            <person name="Hug L.A."/>
            <person name="Sharon I."/>
            <person name="Castelle C.J."/>
            <person name="Probst A.J."/>
            <person name="Thomas B.C."/>
            <person name="Singh A."/>
            <person name="Wilkins M.J."/>
            <person name="Karaoz U."/>
            <person name="Brodie E.L."/>
            <person name="Williams K.H."/>
            <person name="Hubbard S.S."/>
            <person name="Banfield J.F."/>
        </authorList>
    </citation>
    <scope>NUCLEOTIDE SEQUENCE [LARGE SCALE GENOMIC DNA]</scope>
</reference>
<protein>
    <recommendedName>
        <fullName evidence="3">cysteine desulfurase</fullName>
        <ecNumber evidence="3">2.8.1.7</ecNumber>
    </recommendedName>
</protein>
<dbReference type="PANTHER" id="PTHR43586:SF8">
    <property type="entry name" value="CYSTEINE DESULFURASE 1, CHLOROPLASTIC"/>
    <property type="match status" value="1"/>
</dbReference>
<name>A0A1F5FJ15_9BACT</name>
<evidence type="ECO:0000256" key="2">
    <source>
        <dbReference type="ARBA" id="ARBA00010447"/>
    </source>
</evidence>
<dbReference type="NCBIfam" id="TIGR01979">
    <property type="entry name" value="sufS"/>
    <property type="match status" value="1"/>
</dbReference>
<dbReference type="InterPro" id="IPR000192">
    <property type="entry name" value="Aminotrans_V_dom"/>
</dbReference>
<comment type="catalytic activity">
    <reaction evidence="6">
        <text>(sulfur carrier)-H + L-cysteine = (sulfur carrier)-SH + L-alanine</text>
        <dbReference type="Rhea" id="RHEA:43892"/>
        <dbReference type="Rhea" id="RHEA-COMP:14737"/>
        <dbReference type="Rhea" id="RHEA-COMP:14739"/>
        <dbReference type="ChEBI" id="CHEBI:29917"/>
        <dbReference type="ChEBI" id="CHEBI:35235"/>
        <dbReference type="ChEBI" id="CHEBI:57972"/>
        <dbReference type="ChEBI" id="CHEBI:64428"/>
        <dbReference type="EC" id="2.8.1.7"/>
    </reaction>
</comment>
<dbReference type="InterPro" id="IPR015422">
    <property type="entry name" value="PyrdxlP-dep_Trfase_small"/>
</dbReference>
<comment type="caution">
    <text evidence="8">The sequence shown here is derived from an EMBL/GenBank/DDBJ whole genome shotgun (WGS) entry which is preliminary data.</text>
</comment>
<dbReference type="GO" id="GO:0031071">
    <property type="term" value="F:cysteine desulfurase activity"/>
    <property type="evidence" value="ECO:0007669"/>
    <property type="project" value="UniProtKB-EC"/>
</dbReference>
<dbReference type="CDD" id="cd06453">
    <property type="entry name" value="SufS_like"/>
    <property type="match status" value="1"/>
</dbReference>
<dbReference type="GO" id="GO:0006534">
    <property type="term" value="P:cysteine metabolic process"/>
    <property type="evidence" value="ECO:0007669"/>
    <property type="project" value="InterPro"/>
</dbReference>
<dbReference type="Gene3D" id="3.40.640.10">
    <property type="entry name" value="Type I PLP-dependent aspartate aminotransferase-like (Major domain)"/>
    <property type="match status" value="1"/>
</dbReference>
<dbReference type="EC" id="2.8.1.7" evidence="3"/>
<keyword evidence="4" id="KW-0808">Transferase</keyword>
<dbReference type="InterPro" id="IPR010970">
    <property type="entry name" value="Cys_dSase_SufS"/>
</dbReference>
<dbReference type="InterPro" id="IPR015424">
    <property type="entry name" value="PyrdxlP-dep_Trfase"/>
</dbReference>
<dbReference type="InterPro" id="IPR015421">
    <property type="entry name" value="PyrdxlP-dep_Trfase_major"/>
</dbReference>
<comment type="similarity">
    <text evidence="2">Belongs to the class-V pyridoxal-phosphate-dependent aminotransferase family. Csd subfamily.</text>
</comment>
<dbReference type="Gene3D" id="3.90.1150.10">
    <property type="entry name" value="Aspartate Aminotransferase, domain 1"/>
    <property type="match status" value="1"/>
</dbReference>
<dbReference type="SUPFAM" id="SSF53383">
    <property type="entry name" value="PLP-dependent transferases"/>
    <property type="match status" value="1"/>
</dbReference>
<evidence type="ECO:0000256" key="3">
    <source>
        <dbReference type="ARBA" id="ARBA00012239"/>
    </source>
</evidence>
<keyword evidence="5" id="KW-0663">Pyridoxal phosphate</keyword>